<dbReference type="GO" id="GO:0008622">
    <property type="term" value="C:epsilon DNA polymerase complex"/>
    <property type="evidence" value="ECO:0007669"/>
    <property type="project" value="TreeGrafter"/>
</dbReference>
<dbReference type="GO" id="GO:0031490">
    <property type="term" value="F:chromatin DNA binding"/>
    <property type="evidence" value="ECO:0007669"/>
    <property type="project" value="TreeGrafter"/>
</dbReference>
<organism evidence="8 9">
    <name type="scientific">Saccharata proteae CBS 121410</name>
    <dbReference type="NCBI Taxonomy" id="1314787"/>
    <lineage>
        <taxon>Eukaryota</taxon>
        <taxon>Fungi</taxon>
        <taxon>Dikarya</taxon>
        <taxon>Ascomycota</taxon>
        <taxon>Pezizomycotina</taxon>
        <taxon>Dothideomycetes</taxon>
        <taxon>Dothideomycetes incertae sedis</taxon>
        <taxon>Botryosphaeriales</taxon>
        <taxon>Saccharataceae</taxon>
        <taxon>Saccharata</taxon>
    </lineage>
</organism>
<sequence length="258" mass="28253">MPRKSNVSMMSTEDGTPVQSGMSVEDLNLPKTMVNRLAKGVLPANTNLQLVTQSAISKSATVFVNYLTSHASDIASRQNKKTIQPRDVFEALKELEFEAFIPRVEGELQRYNTIQCDKRNSYRRRLKEEKLAAEAQPTDAAAAPSTAGAETGGAPGANGHARGDDDDSAPASKKMRRDIEDSGMDMEDVDEGEDEGEEEQDEEDEDEEGEDEEEEEEEDDEEADDAAAAAQLREDPLEPREDGDGNESQGSESEGTDY</sequence>
<dbReference type="GO" id="GO:0031507">
    <property type="term" value="P:heterochromatin formation"/>
    <property type="evidence" value="ECO:0007669"/>
    <property type="project" value="TreeGrafter"/>
</dbReference>
<dbReference type="Pfam" id="PF00808">
    <property type="entry name" value="CBFD_NFYB_HMF"/>
    <property type="match status" value="1"/>
</dbReference>
<dbReference type="AlphaFoldDB" id="A0A6A5YCF1"/>
<evidence type="ECO:0000256" key="3">
    <source>
        <dbReference type="ARBA" id="ARBA00023242"/>
    </source>
</evidence>
<protein>
    <recommendedName>
        <fullName evidence="4">DNA polymerase epsilon subunit D</fullName>
    </recommendedName>
    <alternativeName>
        <fullName evidence="5">DNA polymerase II subunit D</fullName>
    </alternativeName>
</protein>
<dbReference type="GO" id="GO:0008623">
    <property type="term" value="C:CHRAC"/>
    <property type="evidence" value="ECO:0007669"/>
    <property type="project" value="TreeGrafter"/>
</dbReference>
<dbReference type="GO" id="GO:0006272">
    <property type="term" value="P:leading strand elongation"/>
    <property type="evidence" value="ECO:0007669"/>
    <property type="project" value="TreeGrafter"/>
</dbReference>
<dbReference type="Gene3D" id="1.10.20.10">
    <property type="entry name" value="Histone, subunit A"/>
    <property type="match status" value="1"/>
</dbReference>
<dbReference type="PANTHER" id="PTHR46172">
    <property type="entry name" value="DNA POLYMERASE EPSILON SUBUNIT 3"/>
    <property type="match status" value="1"/>
</dbReference>
<evidence type="ECO:0000313" key="8">
    <source>
        <dbReference type="EMBL" id="KAF2089017.1"/>
    </source>
</evidence>
<dbReference type="OrthoDB" id="1707486at2759"/>
<accession>A0A6A5YCF1</accession>
<feature type="compositionally biased region" description="Polar residues" evidence="6">
    <location>
        <begin position="246"/>
        <end position="258"/>
    </location>
</feature>
<dbReference type="InterPro" id="IPR009072">
    <property type="entry name" value="Histone-fold"/>
</dbReference>
<dbReference type="SUPFAM" id="SSF47113">
    <property type="entry name" value="Histone-fold"/>
    <property type="match status" value="1"/>
</dbReference>
<reference evidence="8" key="1">
    <citation type="journal article" date="2020" name="Stud. Mycol.">
        <title>101 Dothideomycetes genomes: a test case for predicting lifestyles and emergence of pathogens.</title>
        <authorList>
            <person name="Haridas S."/>
            <person name="Albert R."/>
            <person name="Binder M."/>
            <person name="Bloem J."/>
            <person name="Labutti K."/>
            <person name="Salamov A."/>
            <person name="Andreopoulos B."/>
            <person name="Baker S."/>
            <person name="Barry K."/>
            <person name="Bills G."/>
            <person name="Bluhm B."/>
            <person name="Cannon C."/>
            <person name="Castanera R."/>
            <person name="Culley D."/>
            <person name="Daum C."/>
            <person name="Ezra D."/>
            <person name="Gonzalez J."/>
            <person name="Henrissat B."/>
            <person name="Kuo A."/>
            <person name="Liang C."/>
            <person name="Lipzen A."/>
            <person name="Lutzoni F."/>
            <person name="Magnuson J."/>
            <person name="Mondo S."/>
            <person name="Nolan M."/>
            <person name="Ohm R."/>
            <person name="Pangilinan J."/>
            <person name="Park H.-J."/>
            <person name="Ramirez L."/>
            <person name="Alfaro M."/>
            <person name="Sun H."/>
            <person name="Tritt A."/>
            <person name="Yoshinaga Y."/>
            <person name="Zwiers L.-H."/>
            <person name="Turgeon B."/>
            <person name="Goodwin S."/>
            <person name="Spatafora J."/>
            <person name="Crous P."/>
            <person name="Grigoriev I."/>
        </authorList>
    </citation>
    <scope>NUCLEOTIDE SEQUENCE</scope>
    <source>
        <strain evidence="8">CBS 121410</strain>
    </source>
</reference>
<dbReference type="InterPro" id="IPR051377">
    <property type="entry name" value="DNA_Pol-Epsilon_Subunit"/>
</dbReference>
<feature type="domain" description="Transcription factor CBF/NF-Y/archaeal histone" evidence="7">
    <location>
        <begin position="28"/>
        <end position="92"/>
    </location>
</feature>
<keyword evidence="9" id="KW-1185">Reference proteome</keyword>
<keyword evidence="3" id="KW-0539">Nucleus</keyword>
<feature type="region of interest" description="Disordered" evidence="6">
    <location>
        <begin position="130"/>
        <end position="258"/>
    </location>
</feature>
<evidence type="ECO:0000256" key="5">
    <source>
        <dbReference type="ARBA" id="ARBA00042096"/>
    </source>
</evidence>
<proteinExistence type="predicted"/>
<dbReference type="CDD" id="cd22928">
    <property type="entry name" value="HFD_POLE3_DPB4"/>
    <property type="match status" value="1"/>
</dbReference>
<keyword evidence="2" id="KW-0235">DNA replication</keyword>
<evidence type="ECO:0000259" key="7">
    <source>
        <dbReference type="Pfam" id="PF00808"/>
    </source>
</evidence>
<gene>
    <name evidence="8" type="ORF">K490DRAFT_38327</name>
</gene>
<dbReference type="Proteomes" id="UP000799776">
    <property type="component" value="Unassembled WGS sequence"/>
</dbReference>
<evidence type="ECO:0000313" key="9">
    <source>
        <dbReference type="Proteomes" id="UP000799776"/>
    </source>
</evidence>
<feature type="compositionally biased region" description="Low complexity" evidence="6">
    <location>
        <begin position="133"/>
        <end position="149"/>
    </location>
</feature>
<dbReference type="GO" id="GO:0046982">
    <property type="term" value="F:protein heterodimerization activity"/>
    <property type="evidence" value="ECO:0007669"/>
    <property type="project" value="InterPro"/>
</dbReference>
<feature type="compositionally biased region" description="Basic and acidic residues" evidence="6">
    <location>
        <begin position="232"/>
        <end position="243"/>
    </location>
</feature>
<evidence type="ECO:0000256" key="2">
    <source>
        <dbReference type="ARBA" id="ARBA00022705"/>
    </source>
</evidence>
<evidence type="ECO:0000256" key="1">
    <source>
        <dbReference type="ARBA" id="ARBA00004123"/>
    </source>
</evidence>
<evidence type="ECO:0000256" key="4">
    <source>
        <dbReference type="ARBA" id="ARBA00039775"/>
    </source>
</evidence>
<name>A0A6A5YCF1_9PEZI</name>
<dbReference type="PANTHER" id="PTHR46172:SF1">
    <property type="entry name" value="DNA POLYMERASE EPSILON SUBUNIT 3"/>
    <property type="match status" value="1"/>
</dbReference>
<dbReference type="EMBL" id="ML978715">
    <property type="protein sequence ID" value="KAF2089017.1"/>
    <property type="molecule type" value="Genomic_DNA"/>
</dbReference>
<dbReference type="InterPro" id="IPR003958">
    <property type="entry name" value="CBFA_NFYB_domain"/>
</dbReference>
<dbReference type="GO" id="GO:0006974">
    <property type="term" value="P:DNA damage response"/>
    <property type="evidence" value="ECO:0007669"/>
    <property type="project" value="TreeGrafter"/>
</dbReference>
<comment type="subcellular location">
    <subcellularLocation>
        <location evidence="1">Nucleus</location>
    </subcellularLocation>
</comment>
<evidence type="ECO:0000256" key="6">
    <source>
        <dbReference type="SAM" id="MobiDB-lite"/>
    </source>
</evidence>
<feature type="compositionally biased region" description="Acidic residues" evidence="6">
    <location>
        <begin position="181"/>
        <end position="225"/>
    </location>
</feature>
<feature type="region of interest" description="Disordered" evidence="6">
    <location>
        <begin position="1"/>
        <end position="22"/>
    </location>
</feature>